<keyword evidence="2" id="KW-0001">2Fe-2S</keyword>
<keyword evidence="4" id="KW-0560">Oxidoreductase</keyword>
<evidence type="ECO:0000256" key="6">
    <source>
        <dbReference type="ARBA" id="ARBA00023014"/>
    </source>
</evidence>
<dbReference type="GO" id="GO:0016491">
    <property type="term" value="F:oxidoreductase activity"/>
    <property type="evidence" value="ECO:0007669"/>
    <property type="project" value="UniProtKB-KW"/>
</dbReference>
<dbReference type="PRINTS" id="PR00090">
    <property type="entry name" value="RNGDIOXGNASE"/>
</dbReference>
<evidence type="ECO:0000256" key="1">
    <source>
        <dbReference type="ARBA" id="ARBA00008751"/>
    </source>
</evidence>
<accession>A0A423JGE7</accession>
<comment type="caution">
    <text evidence="8">The sequence shown here is derived from an EMBL/GenBank/DDBJ whole genome shotgun (WGS) entry which is preliminary data.</text>
</comment>
<feature type="domain" description="Rieske" evidence="7">
    <location>
        <begin position="33"/>
        <end position="113"/>
    </location>
</feature>
<evidence type="ECO:0000256" key="3">
    <source>
        <dbReference type="ARBA" id="ARBA00022723"/>
    </source>
</evidence>
<dbReference type="PANTHER" id="PTHR43756:SF1">
    <property type="entry name" value="3-PHENYLPROPIONATE_CINNAMIC ACID DIOXYGENASE SUBUNIT ALPHA"/>
    <property type="match status" value="1"/>
</dbReference>
<reference evidence="8 9" key="1">
    <citation type="submission" date="2016-10" db="EMBL/GenBank/DDBJ databases">
        <title>Comparative genome analysis of multiple Pseudomonas spp. focuses on biocontrol and plant growth promoting traits.</title>
        <authorList>
            <person name="Tao X.-Y."/>
            <person name="Taylor C.G."/>
        </authorList>
    </citation>
    <scope>NUCLEOTIDE SEQUENCE [LARGE SCALE GENOMIC DNA]</scope>
    <source>
        <strain evidence="8 9">38D4</strain>
    </source>
</reference>
<dbReference type="Pfam" id="PF00355">
    <property type="entry name" value="Rieske"/>
    <property type="match status" value="1"/>
</dbReference>
<dbReference type="AlphaFoldDB" id="A0A423JGE7"/>
<name>A0A423JGE7_9PSED</name>
<dbReference type="PROSITE" id="PS51296">
    <property type="entry name" value="RIESKE"/>
    <property type="match status" value="1"/>
</dbReference>
<dbReference type="InterPro" id="IPR015879">
    <property type="entry name" value="Ring_hydroxy_dOase_asu_C_dom"/>
</dbReference>
<dbReference type="Proteomes" id="UP000286351">
    <property type="component" value="Unassembled WGS sequence"/>
</dbReference>
<organism evidence="8 9">
    <name type="scientific">Pseudomonas brassicacearum</name>
    <dbReference type="NCBI Taxonomy" id="930166"/>
    <lineage>
        <taxon>Bacteria</taxon>
        <taxon>Pseudomonadati</taxon>
        <taxon>Pseudomonadota</taxon>
        <taxon>Gammaproteobacteria</taxon>
        <taxon>Pseudomonadales</taxon>
        <taxon>Pseudomonadaceae</taxon>
        <taxon>Pseudomonas</taxon>
    </lineage>
</organism>
<dbReference type="InterPro" id="IPR036922">
    <property type="entry name" value="Rieske_2Fe-2S_sf"/>
</dbReference>
<gene>
    <name evidence="8" type="ORF">BK664_18895</name>
</gene>
<proteinExistence type="inferred from homology"/>
<sequence>MDNYFNGREVHKSLFLHQQLFEQEQHSVFAASWCYVGHDSLIPQPGDFFTTDIAQQPLAMVRQKNGEIVVLHNRCPHKGVKVLAEPRGNVGRFIRCPYHAWTFKTDGELLSIPVKKEYDDCDLSTCSAHRGMQAVAAVENYRGFVFVRLQAEGIDFNTFFGESLSTLDNMVLRSPLGQLRIVGQPLLHRHRCNWKMVVDNQTDTCHPMIAHESSAGEAIRLWKETSDQTSPSPMVVELFSPFMASYEFFANMGIRTWPNGHGHTGVSNSIHKAYADIPGYWDLMVQSYGERQATEILEDTRHNTVYFPNLMVKGPIQTLRVIKPISAQETVVESWIFELLGAPIQLLERTVQYNNLINSPCSMVAHDDVEMYERATEGLRSHANEWVNVARLFESNESYERTQVVSGTSEMAMRNFYNSWQHLMRENHATPPEQ</sequence>
<dbReference type="EMBL" id="MOBO01000016">
    <property type="protein sequence ID" value="RON36764.1"/>
    <property type="molecule type" value="Genomic_DNA"/>
</dbReference>
<keyword evidence="3" id="KW-0479">Metal-binding</keyword>
<evidence type="ECO:0000313" key="8">
    <source>
        <dbReference type="EMBL" id="RON36764.1"/>
    </source>
</evidence>
<dbReference type="GO" id="GO:0051537">
    <property type="term" value="F:2 iron, 2 sulfur cluster binding"/>
    <property type="evidence" value="ECO:0007669"/>
    <property type="project" value="UniProtKB-KW"/>
</dbReference>
<evidence type="ECO:0000256" key="5">
    <source>
        <dbReference type="ARBA" id="ARBA00023004"/>
    </source>
</evidence>
<evidence type="ECO:0000256" key="2">
    <source>
        <dbReference type="ARBA" id="ARBA00022714"/>
    </source>
</evidence>
<dbReference type="SUPFAM" id="SSF55961">
    <property type="entry name" value="Bet v1-like"/>
    <property type="match status" value="1"/>
</dbReference>
<evidence type="ECO:0000259" key="7">
    <source>
        <dbReference type="PROSITE" id="PS51296"/>
    </source>
</evidence>
<dbReference type="SUPFAM" id="SSF50022">
    <property type="entry name" value="ISP domain"/>
    <property type="match status" value="1"/>
</dbReference>
<dbReference type="RefSeq" id="WP_123367111.1">
    <property type="nucleotide sequence ID" value="NZ_MOBO01000016.1"/>
</dbReference>
<dbReference type="Gene3D" id="2.102.10.10">
    <property type="entry name" value="Rieske [2Fe-2S] iron-sulphur domain"/>
    <property type="match status" value="1"/>
</dbReference>
<dbReference type="InterPro" id="IPR001663">
    <property type="entry name" value="Rng_hydr_dOase-A"/>
</dbReference>
<dbReference type="PANTHER" id="PTHR43756">
    <property type="entry name" value="CHOLINE MONOOXYGENASE, CHLOROPLASTIC"/>
    <property type="match status" value="1"/>
</dbReference>
<dbReference type="Gene3D" id="3.90.380.10">
    <property type="entry name" value="Naphthalene 1,2-dioxygenase Alpha Subunit, Chain A, domain 1"/>
    <property type="match status" value="1"/>
</dbReference>
<keyword evidence="6" id="KW-0411">Iron-sulfur</keyword>
<keyword evidence="5" id="KW-0408">Iron</keyword>
<dbReference type="GO" id="GO:0005506">
    <property type="term" value="F:iron ion binding"/>
    <property type="evidence" value="ECO:0007669"/>
    <property type="project" value="InterPro"/>
</dbReference>
<evidence type="ECO:0000256" key="4">
    <source>
        <dbReference type="ARBA" id="ARBA00023002"/>
    </source>
</evidence>
<dbReference type="InterPro" id="IPR017941">
    <property type="entry name" value="Rieske_2Fe-2S"/>
</dbReference>
<evidence type="ECO:0000313" key="9">
    <source>
        <dbReference type="Proteomes" id="UP000286351"/>
    </source>
</evidence>
<comment type="similarity">
    <text evidence="1">Belongs to the bacterial ring-hydroxylating dioxygenase alpha subunit family.</text>
</comment>
<dbReference type="Pfam" id="PF00848">
    <property type="entry name" value="Ring_hydroxyl_A"/>
    <property type="match status" value="1"/>
</dbReference>
<protein>
    <submittedName>
        <fullName evidence="8">Oxidoreductase</fullName>
    </submittedName>
</protein>